<proteinExistence type="predicted"/>
<protein>
    <submittedName>
        <fullName evidence="1">Uncharacterized protein</fullName>
    </submittedName>
</protein>
<dbReference type="RefSeq" id="WP_072738954.1">
    <property type="nucleotide sequence ID" value="NZ_CP048813.1"/>
</dbReference>
<dbReference type="EMBL" id="FNDN01000011">
    <property type="protein sequence ID" value="SDI80133.1"/>
    <property type="molecule type" value="Genomic_DNA"/>
</dbReference>
<reference evidence="1 2" key="1">
    <citation type="submission" date="2016-10" db="EMBL/GenBank/DDBJ databases">
        <authorList>
            <person name="de Groot N.N."/>
        </authorList>
    </citation>
    <scope>NUCLEOTIDE SEQUENCE [LARGE SCALE GENOMIC DNA]</scope>
    <source>
        <strain evidence="1 2">DSM 44892</strain>
    </source>
</reference>
<keyword evidence="2" id="KW-1185">Reference proteome</keyword>
<accession>A0A1G8NIV8</accession>
<evidence type="ECO:0000313" key="2">
    <source>
        <dbReference type="Proteomes" id="UP000183263"/>
    </source>
</evidence>
<dbReference type="Proteomes" id="UP000183263">
    <property type="component" value="Unassembled WGS sequence"/>
</dbReference>
<evidence type="ECO:0000313" key="1">
    <source>
        <dbReference type="EMBL" id="SDI80133.1"/>
    </source>
</evidence>
<dbReference type="AlphaFoldDB" id="A0A1G8NIV8"/>
<sequence>MPLDSRVRWFQTIGDRPEEDFGCDLEGVDQQQAKDYIRQTCNYVRADFPSVDVNLRIFRKFDQKVTSLEVEAALSDGTVIVHRWVIERACHVEGCPEVSVATEKKARVCDTHRTPKKEKAT</sequence>
<organism evidence="1 2">
    <name type="scientific">Rhodococcus triatomae</name>
    <dbReference type="NCBI Taxonomy" id="300028"/>
    <lineage>
        <taxon>Bacteria</taxon>
        <taxon>Bacillati</taxon>
        <taxon>Actinomycetota</taxon>
        <taxon>Actinomycetes</taxon>
        <taxon>Mycobacteriales</taxon>
        <taxon>Nocardiaceae</taxon>
        <taxon>Rhodococcus</taxon>
    </lineage>
</organism>
<gene>
    <name evidence="1" type="ORF">SAMN05444695_11183</name>
</gene>
<name>A0A1G8NIV8_9NOCA</name>